<reference evidence="4" key="1">
    <citation type="submission" date="2012-02" db="EMBL/GenBank/DDBJ databases">
        <title>The complete genome of Solitalea canadensis DSM 3403.</title>
        <authorList>
            <consortium name="US DOE Joint Genome Institute (JGI-PGF)"/>
            <person name="Lucas S."/>
            <person name="Copeland A."/>
            <person name="Lapidus A."/>
            <person name="Glavina del Rio T."/>
            <person name="Dalin E."/>
            <person name="Tice H."/>
            <person name="Bruce D."/>
            <person name="Goodwin L."/>
            <person name="Pitluck S."/>
            <person name="Peters L."/>
            <person name="Ovchinnikova G."/>
            <person name="Lu M."/>
            <person name="Kyrpides N."/>
            <person name="Mavromatis K."/>
            <person name="Ivanova N."/>
            <person name="Brettin T."/>
            <person name="Detter J.C."/>
            <person name="Han C."/>
            <person name="Larimer F."/>
            <person name="Land M."/>
            <person name="Hauser L."/>
            <person name="Markowitz V."/>
            <person name="Cheng J.-F."/>
            <person name="Hugenholtz P."/>
            <person name="Woyke T."/>
            <person name="Wu D."/>
            <person name="Spring S."/>
            <person name="Schroeder M."/>
            <person name="Kopitz M."/>
            <person name="Brambilla E."/>
            <person name="Klenk H.-P."/>
            <person name="Eisen J.A."/>
        </authorList>
    </citation>
    <scope>NUCLEOTIDE SEQUENCE</scope>
    <source>
        <strain evidence="4">DSM 3403</strain>
    </source>
</reference>
<dbReference type="InterPro" id="IPR018060">
    <property type="entry name" value="HTH_AraC"/>
</dbReference>
<protein>
    <submittedName>
        <fullName evidence="4">DNA-binding domain-containing protein, AraC-type</fullName>
    </submittedName>
</protein>
<dbReference type="PANTHER" id="PTHR47893">
    <property type="entry name" value="REGULATORY PROTEIN PCHR"/>
    <property type="match status" value="1"/>
</dbReference>
<dbReference type="OrthoDB" id="1156172at2"/>
<keyword evidence="2" id="KW-0804">Transcription</keyword>
<dbReference type="AlphaFoldDB" id="H8KQ36"/>
<evidence type="ECO:0000256" key="2">
    <source>
        <dbReference type="ARBA" id="ARBA00023163"/>
    </source>
</evidence>
<dbReference type="SUPFAM" id="SSF46689">
    <property type="entry name" value="Homeodomain-like"/>
    <property type="match status" value="1"/>
</dbReference>
<dbReference type="eggNOG" id="COG2207">
    <property type="taxonomic scope" value="Bacteria"/>
</dbReference>
<accession>H8KQ36</accession>
<dbReference type="PROSITE" id="PS01124">
    <property type="entry name" value="HTH_ARAC_FAMILY_2"/>
    <property type="match status" value="1"/>
</dbReference>
<sequence length="333" mass="38459">MKNMKEVECNITTELSWLKAYASNLSKAFNTPFNLKDNKVIFPDSVGSGEIGFYAFEDNFGLIRTKLYLKESFIFIRNAVLSNDYSLIHYNVSARKIRLQKPSGIEVDYGNDWNASIHYLSAAHAGGFLFTKELGMGIITLVMHRTWIQRNLSKYFVSEGELSTKFLDNESVDGYLHIDLESMKIVKNILALNDDTNWYAFLMEGYAYKLLSIFIRRMMKKEFAKEKLSYKDVIRVIDLKEQLEQKIGSPWPKIEIVAESCHMSRSKFLKVFKSVFGKNYYDLYQELRMQKAAELLISGFSISETAKSVGIVNPSHFAKEFKGFFYIDPSSYK</sequence>
<keyword evidence="5" id="KW-1185">Reference proteome</keyword>
<evidence type="ECO:0000259" key="3">
    <source>
        <dbReference type="PROSITE" id="PS01124"/>
    </source>
</evidence>
<organism evidence="4 5">
    <name type="scientific">Solitalea canadensis (strain ATCC 29591 / DSM 3403 / JCM 21819 / LMG 8368 / NBRC 15130 / NCIMB 12057 / USAM 9D)</name>
    <name type="common">Flexibacter canadensis</name>
    <dbReference type="NCBI Taxonomy" id="929556"/>
    <lineage>
        <taxon>Bacteria</taxon>
        <taxon>Pseudomonadati</taxon>
        <taxon>Bacteroidota</taxon>
        <taxon>Sphingobacteriia</taxon>
        <taxon>Sphingobacteriales</taxon>
        <taxon>Sphingobacteriaceae</taxon>
        <taxon>Solitalea</taxon>
    </lineage>
</organism>
<dbReference type="GO" id="GO:0003700">
    <property type="term" value="F:DNA-binding transcription factor activity"/>
    <property type="evidence" value="ECO:0007669"/>
    <property type="project" value="InterPro"/>
</dbReference>
<dbReference type="InterPro" id="IPR009057">
    <property type="entry name" value="Homeodomain-like_sf"/>
</dbReference>
<dbReference type="HOGENOM" id="CLU_052345_5_1_10"/>
<evidence type="ECO:0000313" key="5">
    <source>
        <dbReference type="Proteomes" id="UP000007590"/>
    </source>
</evidence>
<dbReference type="Gene3D" id="1.10.10.60">
    <property type="entry name" value="Homeodomain-like"/>
    <property type="match status" value="2"/>
</dbReference>
<dbReference type="Pfam" id="PF12833">
    <property type="entry name" value="HTH_18"/>
    <property type="match status" value="1"/>
</dbReference>
<gene>
    <name evidence="4" type="ordered locus">Solca_1098</name>
</gene>
<dbReference type="STRING" id="929556.Solca_1098"/>
<dbReference type="PANTHER" id="PTHR47893:SF1">
    <property type="entry name" value="REGULATORY PROTEIN PCHR"/>
    <property type="match status" value="1"/>
</dbReference>
<name>H8KQ36_SOLCM</name>
<keyword evidence="1" id="KW-0805">Transcription regulation</keyword>
<dbReference type="GO" id="GO:0043565">
    <property type="term" value="F:sequence-specific DNA binding"/>
    <property type="evidence" value="ECO:0007669"/>
    <property type="project" value="InterPro"/>
</dbReference>
<dbReference type="KEGG" id="scn:Solca_1098"/>
<proteinExistence type="predicted"/>
<evidence type="ECO:0000256" key="1">
    <source>
        <dbReference type="ARBA" id="ARBA00023015"/>
    </source>
</evidence>
<evidence type="ECO:0000313" key="4">
    <source>
        <dbReference type="EMBL" id="AFD06204.1"/>
    </source>
</evidence>
<dbReference type="RefSeq" id="WP_014679431.1">
    <property type="nucleotide sequence ID" value="NC_017770.1"/>
</dbReference>
<feature type="domain" description="HTH araC/xylS-type" evidence="3">
    <location>
        <begin position="237"/>
        <end position="333"/>
    </location>
</feature>
<keyword evidence="4" id="KW-0238">DNA-binding</keyword>
<dbReference type="EMBL" id="CP003349">
    <property type="protein sequence ID" value="AFD06204.1"/>
    <property type="molecule type" value="Genomic_DNA"/>
</dbReference>
<dbReference type="InterPro" id="IPR053142">
    <property type="entry name" value="PchR_regulatory_protein"/>
</dbReference>
<dbReference type="Proteomes" id="UP000007590">
    <property type="component" value="Chromosome"/>
</dbReference>
<dbReference type="SMART" id="SM00342">
    <property type="entry name" value="HTH_ARAC"/>
    <property type="match status" value="1"/>
</dbReference>